<dbReference type="FunFam" id="2.60.120.260:FF:000073">
    <property type="entry name" value="Laminin subunit beta 3"/>
    <property type="match status" value="1"/>
</dbReference>
<feature type="domain" description="Laminin EGF-like" evidence="17">
    <location>
        <begin position="408"/>
        <end position="470"/>
    </location>
</feature>
<dbReference type="FunFam" id="2.10.25.10:FF:000090">
    <property type="entry name" value="laminin subunit alpha"/>
    <property type="match status" value="1"/>
</dbReference>
<keyword evidence="6" id="KW-0677">Repeat</keyword>
<evidence type="ECO:0000259" key="17">
    <source>
        <dbReference type="PROSITE" id="PS50027"/>
    </source>
</evidence>
<feature type="coiled-coil region" evidence="15">
    <location>
        <begin position="1125"/>
        <end position="1235"/>
    </location>
</feature>
<evidence type="ECO:0000256" key="11">
    <source>
        <dbReference type="ARBA" id="ARBA00023180"/>
    </source>
</evidence>
<dbReference type="GO" id="GO:0009888">
    <property type="term" value="P:tissue development"/>
    <property type="evidence" value="ECO:0000318"/>
    <property type="project" value="GO_Central"/>
</dbReference>
<keyword evidence="10 14" id="KW-1015">Disulfide bond</keyword>
<keyword evidence="12" id="KW-0966">Cell projection</keyword>
<dbReference type="SUPFAM" id="SSF57196">
    <property type="entry name" value="EGF/Laminin"/>
    <property type="match status" value="5"/>
</dbReference>
<dbReference type="eggNOG" id="KOG0994">
    <property type="taxonomic scope" value="Eukaryota"/>
</dbReference>
<feature type="coiled-coil region" evidence="15">
    <location>
        <begin position="727"/>
        <end position="757"/>
    </location>
</feature>
<dbReference type="PROSITE" id="PS50027">
    <property type="entry name" value="EGF_LAM_2"/>
    <property type="match status" value="6"/>
</dbReference>
<evidence type="ECO:0000256" key="16">
    <source>
        <dbReference type="SAM" id="MobiDB-lite"/>
    </source>
</evidence>
<feature type="domain" description="Laminin EGF-like" evidence="17">
    <location>
        <begin position="349"/>
        <end position="407"/>
    </location>
</feature>
<reference evidence="19" key="3">
    <citation type="submission" date="2025-09" db="UniProtKB">
        <authorList>
            <consortium name="Ensembl"/>
        </authorList>
    </citation>
    <scope>IDENTIFICATION</scope>
    <source>
        <strain evidence="19">Hd-rR</strain>
    </source>
</reference>
<protein>
    <recommendedName>
        <fullName evidence="21">Laminin subunit beta 3</fullName>
    </recommendedName>
</protein>
<evidence type="ECO:0000256" key="10">
    <source>
        <dbReference type="ARBA" id="ARBA00023157"/>
    </source>
</evidence>
<dbReference type="Gene3D" id="2.170.300.10">
    <property type="entry name" value="Tie2 ligand-binding domain superfamily"/>
    <property type="match status" value="1"/>
</dbReference>
<keyword evidence="8" id="KW-0130">Cell adhesion</keyword>
<keyword evidence="7" id="KW-0084">Basement membrane</keyword>
<dbReference type="STRING" id="8090.ENSORLP00000012859"/>
<feature type="domain" description="Laminin EGF-like" evidence="17">
    <location>
        <begin position="572"/>
        <end position="619"/>
    </location>
</feature>
<reference evidence="19" key="2">
    <citation type="submission" date="2025-08" db="UniProtKB">
        <authorList>
            <consortium name="Ensembl"/>
        </authorList>
    </citation>
    <scope>IDENTIFICATION</scope>
    <source>
        <strain evidence="19">Hd-rR</strain>
    </source>
</reference>
<dbReference type="Pfam" id="PF00055">
    <property type="entry name" value="Laminin_N"/>
    <property type="match status" value="1"/>
</dbReference>
<keyword evidence="5" id="KW-0732">Signal</keyword>
<feature type="disulfide bond" evidence="14">
    <location>
        <begin position="593"/>
        <end position="602"/>
    </location>
</feature>
<dbReference type="InParanoid" id="H2M358"/>
<reference evidence="19 20" key="1">
    <citation type="journal article" date="2007" name="Nature">
        <title>The medaka draft genome and insights into vertebrate genome evolution.</title>
        <authorList>
            <person name="Kasahara M."/>
            <person name="Naruse K."/>
            <person name="Sasaki S."/>
            <person name="Nakatani Y."/>
            <person name="Qu W."/>
            <person name="Ahsan B."/>
            <person name="Yamada T."/>
            <person name="Nagayasu Y."/>
            <person name="Doi K."/>
            <person name="Kasai Y."/>
            <person name="Jindo T."/>
            <person name="Kobayashi D."/>
            <person name="Shimada A."/>
            <person name="Toyoda A."/>
            <person name="Kuroki Y."/>
            <person name="Fujiyama A."/>
            <person name="Sasaki T."/>
            <person name="Shimizu A."/>
            <person name="Asakawa S."/>
            <person name="Shimizu N."/>
            <person name="Hashimoto S."/>
            <person name="Yang J."/>
            <person name="Lee Y."/>
            <person name="Matsushima K."/>
            <person name="Sugano S."/>
            <person name="Sakaizumi M."/>
            <person name="Narita T."/>
            <person name="Ohishi K."/>
            <person name="Haga S."/>
            <person name="Ohta F."/>
            <person name="Nomoto H."/>
            <person name="Nogata K."/>
            <person name="Morishita T."/>
            <person name="Endo T."/>
            <person name="Shin-I T."/>
            <person name="Takeda H."/>
            <person name="Morishita S."/>
            <person name="Kohara Y."/>
        </authorList>
    </citation>
    <scope>NUCLEOTIDE SEQUENCE [LARGE SCALE GENOMIC DNA]</scope>
    <source>
        <strain evidence="19 20">Hd-rR</strain>
    </source>
</reference>
<evidence type="ECO:0000256" key="12">
    <source>
        <dbReference type="ARBA" id="ARBA00023273"/>
    </source>
</evidence>
<sequence>MEAVDLVSWAERVAFGAVQNLGLGKAVFIQHHLLLLFLCEPLQTVFCPRFSLIPHPGQHEQHFWVHRISRGEGPAHSLDQADGCSQNRQHRAQQTGKDNSMKTLLLLAVISTACRAQMDCSLGACYPPSQDLLLGRVQQLQASSTCGLTESEVFCTLYQQRRIKCCPCDSRNPNSQLAHTVQDVLSTSGPERWWQSKKGVTPVSLQLDLNSLFQLESLVLSFKGPRPGALVIEKTLDHGLTWQPALYLATDCQRSFPSIPTSSPLTLEDTYCHPLKSNGPNPNQEQTIDFSPLRQYMFVPASHSQKVEAVSGLTGLRVKLTELGDVPQLPGRGLSQFYALKEMRVIGSCMCHGHANRCVPQDSSVPVSPQCDCQHNTAGLNCERCADLYNDLPWRAAEDGNTQTCKRCECNNHAQSCHFDWALFESSGRRSGGVCDNCMHHTTGPQCDRCAPGYQPNPRSRMDRPDACIRCSCSSDGTVDGGRCEDSPDSCRCKEKVEGPRCDRCKTGFYGLSASNPAGCSPCSCSPDGSMSDVCEPVTGQCPCQPHFQGRTCDRCSSGYWKPALSKRCEPCSCDPTSSTSDACDQLTGQCWCRPGFGGRTCSECPDGSYGDPLTGCQRCQCDAEGSLPGGCDKQTGACRCQPGVTGARCDSCSRGYCNAFPSCKQCPSCFFYLDRQLRTTSLALERISKSLISRPGEGAPLDPLIQALEDQLNQIRSAVSFPPESVSEVKDALSQLEELRKQLEQANGNLPSFEKTPGLASELAKLQDVFNQLTLIYKAKKAVLENSISSENTGALDAIRKSYDESNEAAERVNSTRTTLQEAVAVRQETKDLQGQVQPTNTRDLSKLNHSMASQPNLTPIAKQACGSSRLEPCTPLQCIGEDLCPPEGAPSCEKAAECVGALPLSRRANADAEDVKERLGRLKKKITEAAEKLQKTQEKTKEVRQSAEKLSDKIKQAKDGFEEDLKATRGVVKELKDFLSDPSSNLTQIQEVSDWILKAKLPLSIADLRKKLDELKDLAANLPNSTAVLKEAEPQLDMARKLLQDAQDTRDVAVGVKADVDELLTGFSNTEGALSELEDKLLDITDLINSLSSNLSLSEDLLSPAEKALDEASALIKPMKSQLEDLKTLLQDAGQQAQEAEEKATEAEEEATAADQDLQNLEKQLDRLRKEAPPGTTAGSTEDRLAKLKEDAAALTNTTETMTQTLDGKADSLRKLQDEVLQKSSKLEGLDTKVKELLDKLRKKAHDLRVCQG</sequence>
<dbReference type="Gene3D" id="1.10.287.950">
    <property type="entry name" value="Methyl-accepting chemotaxis protein"/>
    <property type="match status" value="1"/>
</dbReference>
<dbReference type="InterPro" id="IPR056863">
    <property type="entry name" value="LMN_ATRN_NET-like_EGF"/>
</dbReference>
<keyword evidence="9 15" id="KW-0175">Coiled coil</keyword>
<evidence type="ECO:0000256" key="14">
    <source>
        <dbReference type="PROSITE-ProRule" id="PRU00460"/>
    </source>
</evidence>
<feature type="domain" description="Laminin EGF-like" evidence="17">
    <location>
        <begin position="620"/>
        <end position="666"/>
    </location>
</feature>
<dbReference type="GO" id="GO:0034446">
    <property type="term" value="P:substrate adhesion-dependent cell spreading"/>
    <property type="evidence" value="ECO:0000318"/>
    <property type="project" value="GO_Central"/>
</dbReference>
<dbReference type="InterPro" id="IPR050440">
    <property type="entry name" value="Laminin/Netrin_ECM"/>
</dbReference>
<dbReference type="PROSITE" id="PS51117">
    <property type="entry name" value="LAMININ_NTER"/>
    <property type="match status" value="1"/>
</dbReference>
<dbReference type="GO" id="GO:0070831">
    <property type="term" value="P:basement membrane assembly"/>
    <property type="evidence" value="ECO:0000318"/>
    <property type="project" value="GO_Central"/>
</dbReference>
<comment type="caution">
    <text evidence="14">Lacks conserved residue(s) required for the propagation of feature annotation.</text>
</comment>
<evidence type="ECO:0000256" key="6">
    <source>
        <dbReference type="ARBA" id="ARBA00022737"/>
    </source>
</evidence>
<feature type="disulfide bond" evidence="14">
    <location>
        <begin position="544"/>
        <end position="553"/>
    </location>
</feature>
<dbReference type="SMART" id="SM00136">
    <property type="entry name" value="LamNT"/>
    <property type="match status" value="1"/>
</dbReference>
<dbReference type="Proteomes" id="UP000001038">
    <property type="component" value="Chromosome 5"/>
</dbReference>
<dbReference type="InterPro" id="IPR002049">
    <property type="entry name" value="LE_dom"/>
</dbReference>
<dbReference type="HOGENOM" id="CLU_001560_0_0_1"/>
<dbReference type="PRINTS" id="PR00011">
    <property type="entry name" value="EGFLAMININ"/>
</dbReference>
<feature type="domain" description="Laminin EGF-like" evidence="17">
    <location>
        <begin position="471"/>
        <end position="522"/>
    </location>
</feature>
<dbReference type="GO" id="GO:0009887">
    <property type="term" value="P:animal organ morphogenesis"/>
    <property type="evidence" value="ECO:0000318"/>
    <property type="project" value="GO_Central"/>
</dbReference>
<dbReference type="Gene3D" id="2.60.120.260">
    <property type="entry name" value="Galactose-binding domain-like"/>
    <property type="match status" value="1"/>
</dbReference>
<feature type="disulfide bond" evidence="14">
    <location>
        <begin position="641"/>
        <end position="650"/>
    </location>
</feature>
<dbReference type="Pfam" id="PF23219">
    <property type="entry name" value="LAMB1"/>
    <property type="match status" value="1"/>
</dbReference>
<keyword evidence="3" id="KW-0964">Secreted</keyword>
<feature type="compositionally biased region" description="Polar residues" evidence="16">
    <location>
        <begin position="83"/>
        <end position="95"/>
    </location>
</feature>
<feature type="coiled-coil region" evidence="15">
    <location>
        <begin position="907"/>
        <end position="955"/>
    </location>
</feature>
<feature type="disulfide bond" evidence="14">
    <location>
        <begin position="523"/>
        <end position="535"/>
    </location>
</feature>
<evidence type="ECO:0000256" key="7">
    <source>
        <dbReference type="ARBA" id="ARBA00022869"/>
    </source>
</evidence>
<evidence type="ECO:0008006" key="21">
    <source>
        <dbReference type="Google" id="ProtNLM"/>
    </source>
</evidence>
<dbReference type="AlphaFoldDB" id="H2M358"/>
<keyword evidence="11" id="KW-0325">Glycoprotein</keyword>
<dbReference type="InterPro" id="IPR008211">
    <property type="entry name" value="Laminin_N"/>
</dbReference>
<evidence type="ECO:0000256" key="4">
    <source>
        <dbReference type="ARBA" id="ARBA00022530"/>
    </source>
</evidence>
<dbReference type="GO" id="GO:0043256">
    <property type="term" value="C:laminin complex"/>
    <property type="evidence" value="ECO:0000318"/>
    <property type="project" value="GO_Central"/>
</dbReference>
<evidence type="ECO:0000256" key="15">
    <source>
        <dbReference type="SAM" id="Coils"/>
    </source>
</evidence>
<evidence type="ECO:0000259" key="18">
    <source>
        <dbReference type="PROSITE" id="PS51117"/>
    </source>
</evidence>
<dbReference type="Pfam" id="PF00053">
    <property type="entry name" value="EGF_laminin"/>
    <property type="match status" value="5"/>
</dbReference>
<feature type="region of interest" description="Disordered" evidence="16">
    <location>
        <begin position="74"/>
        <end position="95"/>
    </location>
</feature>
<name>H2M358_ORYLA</name>
<feature type="disulfide bond" evidence="14">
    <location>
        <begin position="574"/>
        <end position="591"/>
    </location>
</feature>
<dbReference type="PANTHER" id="PTHR10574:SF268">
    <property type="entry name" value="LAMININ SUBUNIT BETA-3"/>
    <property type="match status" value="1"/>
</dbReference>
<dbReference type="GO" id="GO:0007411">
    <property type="term" value="P:axon guidance"/>
    <property type="evidence" value="ECO:0000318"/>
    <property type="project" value="GO_Central"/>
</dbReference>
<feature type="disulfide bond" evidence="14">
    <location>
        <begin position="438"/>
        <end position="447"/>
    </location>
</feature>
<dbReference type="Gene3D" id="2.10.25.10">
    <property type="entry name" value="Laminin"/>
    <property type="match status" value="4"/>
</dbReference>
<accession>H2M358</accession>
<proteinExistence type="predicted"/>
<feature type="disulfide bond" evidence="14">
    <location>
        <begin position="622"/>
        <end position="639"/>
    </location>
</feature>
<dbReference type="FunFam" id="2.10.25.10:FF:000135">
    <property type="entry name" value="Laminin subunit beta 4"/>
    <property type="match status" value="1"/>
</dbReference>
<dbReference type="CDD" id="cd00055">
    <property type="entry name" value="EGF_Lam"/>
    <property type="match status" value="6"/>
</dbReference>
<evidence type="ECO:0000256" key="13">
    <source>
        <dbReference type="ARBA" id="ARBA00023292"/>
    </source>
</evidence>
<evidence type="ECO:0000256" key="9">
    <source>
        <dbReference type="ARBA" id="ARBA00023054"/>
    </source>
</evidence>
<feature type="domain" description="Laminin EGF-like" evidence="17">
    <location>
        <begin position="523"/>
        <end position="571"/>
    </location>
</feature>
<comment type="subcellular location">
    <subcellularLocation>
        <location evidence="2">Cell projection</location>
    </subcellularLocation>
    <subcellularLocation>
        <location evidence="1">Secreted</location>
        <location evidence="1">Extracellular space</location>
        <location evidence="1">Extracellular matrix</location>
        <location evidence="1">Basement membrane</location>
    </subcellularLocation>
</comment>
<evidence type="ECO:0000256" key="1">
    <source>
        <dbReference type="ARBA" id="ARBA00004302"/>
    </source>
</evidence>
<feature type="disulfide bond" evidence="14">
    <location>
        <begin position="373"/>
        <end position="382"/>
    </location>
</feature>
<evidence type="ECO:0000256" key="5">
    <source>
        <dbReference type="ARBA" id="ARBA00022729"/>
    </source>
</evidence>
<dbReference type="Ensembl" id="ENSORLT00000012860.2">
    <property type="protein sequence ID" value="ENSORLP00000012859.2"/>
    <property type="gene ID" value="ENSORLG00000010256.2"/>
</dbReference>
<evidence type="ECO:0000256" key="8">
    <source>
        <dbReference type="ARBA" id="ARBA00022889"/>
    </source>
</evidence>
<dbReference type="Bgee" id="ENSORLG00000010256">
    <property type="expression patterns" value="Expressed in intestine and 12 other cell types or tissues"/>
</dbReference>
<feature type="disulfide bond" evidence="14">
    <location>
        <begin position="493"/>
        <end position="502"/>
    </location>
</feature>
<dbReference type="InterPro" id="IPR056558">
    <property type="entry name" value="LAMB1-4_helical"/>
</dbReference>
<feature type="domain" description="Laminin N-terminal" evidence="18">
    <location>
        <begin position="121"/>
        <end position="348"/>
    </location>
</feature>
<feature type="disulfide bond" evidence="14">
    <location>
        <begin position="620"/>
        <end position="632"/>
    </location>
</feature>
<feature type="disulfide bond" evidence="14">
    <location>
        <begin position="572"/>
        <end position="584"/>
    </location>
</feature>
<dbReference type="GO" id="GO:0042995">
    <property type="term" value="C:cell projection"/>
    <property type="evidence" value="ECO:0007669"/>
    <property type="project" value="UniProtKB-SubCell"/>
</dbReference>
<evidence type="ECO:0000313" key="19">
    <source>
        <dbReference type="Ensembl" id="ENSORLP00000012859.2"/>
    </source>
</evidence>
<evidence type="ECO:0000256" key="3">
    <source>
        <dbReference type="ARBA" id="ARBA00022525"/>
    </source>
</evidence>
<keyword evidence="20" id="KW-1185">Reference proteome</keyword>
<dbReference type="FunFam" id="2.10.25.10:FF:000224">
    <property type="entry name" value="Usherin"/>
    <property type="match status" value="1"/>
</dbReference>
<organism evidence="19 20">
    <name type="scientific">Oryzias latipes</name>
    <name type="common">Japanese rice fish</name>
    <name type="synonym">Japanese killifish</name>
    <dbReference type="NCBI Taxonomy" id="8090"/>
    <lineage>
        <taxon>Eukaryota</taxon>
        <taxon>Metazoa</taxon>
        <taxon>Chordata</taxon>
        <taxon>Craniata</taxon>
        <taxon>Vertebrata</taxon>
        <taxon>Euteleostomi</taxon>
        <taxon>Actinopterygii</taxon>
        <taxon>Neopterygii</taxon>
        <taxon>Teleostei</taxon>
        <taxon>Neoteleostei</taxon>
        <taxon>Acanthomorphata</taxon>
        <taxon>Ovalentaria</taxon>
        <taxon>Atherinomorphae</taxon>
        <taxon>Beloniformes</taxon>
        <taxon>Adrianichthyidae</taxon>
        <taxon>Oryziinae</taxon>
        <taxon>Oryzias</taxon>
    </lineage>
</organism>
<dbReference type="SMART" id="SM00180">
    <property type="entry name" value="EGF_Lam"/>
    <property type="match status" value="6"/>
</dbReference>
<dbReference type="PANTHER" id="PTHR10574">
    <property type="entry name" value="NETRIN/LAMININ-RELATED"/>
    <property type="match status" value="1"/>
</dbReference>
<keyword evidence="13 14" id="KW-0424">Laminin EGF-like domain</keyword>
<dbReference type="Pfam" id="PF24973">
    <property type="entry name" value="EGF_LMN_ATRN"/>
    <property type="match status" value="1"/>
</dbReference>
<feature type="disulfide bond" evidence="14">
    <location>
        <begin position="525"/>
        <end position="542"/>
    </location>
</feature>
<evidence type="ECO:0000313" key="20">
    <source>
        <dbReference type="Proteomes" id="UP000001038"/>
    </source>
</evidence>
<gene>
    <name evidence="19" type="primary">lamb3</name>
</gene>
<keyword evidence="4" id="KW-0272">Extracellular matrix</keyword>
<dbReference type="GeneTree" id="ENSGT00940000165244"/>
<dbReference type="GO" id="GO:0016477">
    <property type="term" value="P:cell migration"/>
    <property type="evidence" value="ECO:0000318"/>
    <property type="project" value="GO_Central"/>
</dbReference>
<dbReference type="PROSITE" id="PS01248">
    <property type="entry name" value="EGF_LAM_1"/>
    <property type="match status" value="3"/>
</dbReference>
<evidence type="ECO:0000256" key="2">
    <source>
        <dbReference type="ARBA" id="ARBA00004316"/>
    </source>
</evidence>